<evidence type="ECO:0000313" key="1">
    <source>
        <dbReference type="Proteomes" id="UP001652625"/>
    </source>
</evidence>
<keyword evidence="1" id="KW-1185">Reference proteome</keyword>
<sequence>MSQSKQELINKKFVVVAFETEGSKSKGCSMDVICSSWLLSNTEAFYPHHLKSVAKCTNAVINFVAPSSNWGKYTVRILGGSNDFNVASSMMDKLLYTSSVDISDSEASSAGKKIKIDKSVVCGAGVCNDDSDEGSSLASLSPKQPVTINKINLQAKSKLKLTKKPILVDNTHNSYPISSNVFLQKSSLSATTLLPNIRHPQTSSNQSKVSNLEYRESENQSYILEDRRFLTFEKKCLDMFVSIQYDMKKILNRLERIETQVASISNNSAIGMTVKPDINRWNQLPLLTDDDLVLLEETLCNKGMLESLIMFKQKKANRYAARSNFIRRNVKKHLEELETPNSSLQIKLQDLQQNESLPCSSSIEKYLVDDSEVIDFEIVDDRCKNEAIGFEGDTNNVKFTNGSFSQLSSSDENDGNNYYPSCSSEGDANEHNKSLQDLLATWSVKHNIRHTALSDLLVILGQYHSLPKDARTVLKTKKLADIIPMYDIHNNCGEYVYLGLEKQLIKLLESANKVTTCGDCCLKLQFSIDGLPLFKSSAKQFWPILCSVNYDGTTYKPFVVSLFCGNSKPITAEVFLSDFVVEVKKLKDHGFVAAGSFFTIAVNAFICDAPARAFVKGITSHNGYYGCERCIQVGEYVQRRVTFPEFNAEKRTDTSFINRQQKQHHQKNIISSLLELNIGHVSQFPLEYMHLVCLGATRKLLLYWLRGSRNVKISVGNADTISNKMISLVNCIPCEFSRKPRSLKEISRWKATEFRLFLCYVGPVVLRNHLPSNIYHHFMLLNVAISILANPDTSNNYCNYAEKLLKIFVKELSSLYGDSSLSYTMHSLIHICDDVRLFGALDNYSAFPFENMLGSLKKMVRTGRFPLRQLCQRLSEQSFAFSDEPPSLKPSLCKTHHQGPTLTFTGIQYKQLNFAGCFFSTENANRCALLNDGKVIVICNIIDSEHDGIIIICRIFKTMKNFYSYPCESSKLNVFKVDQLSEQYSYFPLSSIFKKCLLLQRKNYFIAFPFLHYRGDVGDENYQCQEVEISIFNKSLSLLGESPLDKRKLQTVKSYIPEKKKKLKKLVKRKLDLLSTNSDAIDTLEDDEYEATKKKVSNTCADDIVKVLQDKYKSTQSKSEKIMILTIFVAQWSNRKVMREFNCSHRLVSQAKEVLITKGVYQPLTKKKGNHYLYM</sequence>
<dbReference type="PANTHER" id="PTHR33053">
    <property type="entry name" value="PROTEIN, PUTATIVE-RELATED"/>
    <property type="match status" value="1"/>
</dbReference>
<dbReference type="GeneID" id="136085271"/>
<reference evidence="2" key="1">
    <citation type="submission" date="2025-08" db="UniProtKB">
        <authorList>
            <consortium name="RefSeq"/>
        </authorList>
    </citation>
    <scope>IDENTIFICATION</scope>
</reference>
<dbReference type="Proteomes" id="UP001652625">
    <property type="component" value="Chromosome 09"/>
</dbReference>
<dbReference type="PANTHER" id="PTHR33053:SF24">
    <property type="entry name" value="TRANSPOSASE DOMAIN-CONTAINING PROTEIN"/>
    <property type="match status" value="1"/>
</dbReference>
<proteinExistence type="predicted"/>
<name>A0ABM4CLG5_HYDVU</name>
<protein>
    <submittedName>
        <fullName evidence="2">Uncharacterized protein LOC136085271</fullName>
    </submittedName>
</protein>
<organism evidence="1 2">
    <name type="scientific">Hydra vulgaris</name>
    <name type="common">Hydra</name>
    <name type="synonym">Hydra attenuata</name>
    <dbReference type="NCBI Taxonomy" id="6087"/>
    <lineage>
        <taxon>Eukaryota</taxon>
        <taxon>Metazoa</taxon>
        <taxon>Cnidaria</taxon>
        <taxon>Hydrozoa</taxon>
        <taxon>Hydroidolina</taxon>
        <taxon>Anthoathecata</taxon>
        <taxon>Aplanulata</taxon>
        <taxon>Hydridae</taxon>
        <taxon>Hydra</taxon>
    </lineage>
</organism>
<gene>
    <name evidence="2" type="primary">LOC136085271</name>
</gene>
<dbReference type="RefSeq" id="XP_065662633.1">
    <property type="nucleotide sequence ID" value="XM_065806561.1"/>
</dbReference>
<evidence type="ECO:0000313" key="2">
    <source>
        <dbReference type="RefSeq" id="XP_065662633.1"/>
    </source>
</evidence>
<accession>A0ABM4CLG5</accession>